<gene>
    <name evidence="1" type="ORF">CA260_06935</name>
</gene>
<accession>A0A328PBC2</accession>
<keyword evidence="2" id="KW-1185">Reference proteome</keyword>
<evidence type="ECO:0008006" key="3">
    <source>
        <dbReference type="Google" id="ProtNLM"/>
    </source>
</evidence>
<proteinExistence type="predicted"/>
<dbReference type="InterPro" id="IPR038056">
    <property type="entry name" value="YjbR-like_sf"/>
</dbReference>
<dbReference type="AlphaFoldDB" id="A0A328PBC2"/>
<dbReference type="EMBL" id="NFZS01000001">
    <property type="protein sequence ID" value="RAO77596.1"/>
    <property type="molecule type" value="Genomic_DNA"/>
</dbReference>
<dbReference type="PANTHER" id="PTHR35145:SF1">
    <property type="entry name" value="CYTOPLASMIC PROTEIN"/>
    <property type="match status" value="1"/>
</dbReference>
<dbReference type="Pfam" id="PF04237">
    <property type="entry name" value="YjbR"/>
    <property type="match status" value="1"/>
</dbReference>
<evidence type="ECO:0000313" key="1">
    <source>
        <dbReference type="EMBL" id="RAO77596.1"/>
    </source>
</evidence>
<protein>
    <recommendedName>
        <fullName evidence="3">MmcQ-like protein</fullName>
    </recommendedName>
</protein>
<name>A0A328PBC2_9GAMM</name>
<organism evidence="1 2">
    <name type="scientific">Dyella jiangningensis</name>
    <dbReference type="NCBI Taxonomy" id="1379159"/>
    <lineage>
        <taxon>Bacteria</taxon>
        <taxon>Pseudomonadati</taxon>
        <taxon>Pseudomonadota</taxon>
        <taxon>Gammaproteobacteria</taxon>
        <taxon>Lysobacterales</taxon>
        <taxon>Rhodanobacteraceae</taxon>
        <taxon>Dyella</taxon>
    </lineage>
</organism>
<reference evidence="1 2" key="1">
    <citation type="journal article" date="2018" name="Genet. Mol. Biol.">
        <title>The genome sequence of Dyella jiangningensis FCAV SCS01 from a lignocellulose-decomposing microbial consortium metagenome reveals potential for biotechnological applications.</title>
        <authorList>
            <person name="Desiderato J.G."/>
            <person name="Alvarenga D.O."/>
            <person name="Constancio M.T.L."/>
            <person name="Alves L.M.C."/>
            <person name="Varani A.M."/>
        </authorList>
    </citation>
    <scope>NUCLEOTIDE SEQUENCE [LARGE SCALE GENOMIC DNA]</scope>
    <source>
        <strain evidence="1 2">FCAV SCS01</strain>
    </source>
</reference>
<dbReference type="Gene3D" id="3.90.1150.30">
    <property type="match status" value="1"/>
</dbReference>
<evidence type="ECO:0000313" key="2">
    <source>
        <dbReference type="Proteomes" id="UP000248926"/>
    </source>
</evidence>
<dbReference type="Proteomes" id="UP000248926">
    <property type="component" value="Unassembled WGS sequence"/>
</dbReference>
<dbReference type="InterPro" id="IPR058532">
    <property type="entry name" value="YjbR/MT2646/Rv2570-like"/>
</dbReference>
<dbReference type="RefSeq" id="WP_238149632.1">
    <property type="nucleotide sequence ID" value="NZ_NFZS01000001.1"/>
</dbReference>
<comment type="caution">
    <text evidence="1">The sequence shown here is derived from an EMBL/GenBank/DDBJ whole genome shotgun (WGS) entry which is preliminary data.</text>
</comment>
<dbReference type="InterPro" id="IPR007351">
    <property type="entry name" value="YjbR"/>
</dbReference>
<dbReference type="SUPFAM" id="SSF142906">
    <property type="entry name" value="YjbR-like"/>
    <property type="match status" value="1"/>
</dbReference>
<dbReference type="PANTHER" id="PTHR35145">
    <property type="entry name" value="CYTOPLASMIC PROTEIN-RELATED"/>
    <property type="match status" value="1"/>
</dbReference>
<sequence>MAASKGMTVAQLEALCGRLPGATRDIKWGADLVFSVGGKMFAVTPADSSEAGRLAFKVPDDRFLELTDQPGIIASPYLARARWVSVVEPRRFTTAELATHIETSYGLVRARLTKKMQAELGPWPTEKAK</sequence>